<dbReference type="InterPro" id="IPR006558">
    <property type="entry name" value="LamG-like"/>
</dbReference>
<dbReference type="PANTHER" id="PTHR46943:SF1">
    <property type="entry name" value="PENTRAXIN-RELATED PROTEIN PTX3"/>
    <property type="match status" value="1"/>
</dbReference>
<feature type="region of interest" description="Disordered" evidence="3">
    <location>
        <begin position="41"/>
        <end position="68"/>
    </location>
</feature>
<feature type="region of interest" description="Disordered" evidence="3">
    <location>
        <begin position="250"/>
        <end position="293"/>
    </location>
</feature>
<evidence type="ECO:0000313" key="6">
    <source>
        <dbReference type="Proteomes" id="UP000619244"/>
    </source>
</evidence>
<dbReference type="EMBL" id="BMVU01000052">
    <property type="protein sequence ID" value="GGY04034.1"/>
    <property type="molecule type" value="Genomic_DNA"/>
</dbReference>
<feature type="region of interest" description="Disordered" evidence="3">
    <location>
        <begin position="766"/>
        <end position="795"/>
    </location>
</feature>
<evidence type="ECO:0000256" key="1">
    <source>
        <dbReference type="ARBA" id="ARBA00022729"/>
    </source>
</evidence>
<evidence type="ECO:0000256" key="3">
    <source>
        <dbReference type="SAM" id="MobiDB-lite"/>
    </source>
</evidence>
<evidence type="ECO:0000259" key="4">
    <source>
        <dbReference type="SMART" id="SM00560"/>
    </source>
</evidence>
<proteinExistence type="predicted"/>
<comment type="caution">
    <text evidence="5">The sequence shown here is derived from an EMBL/GenBank/DDBJ whole genome shotgun (WGS) entry which is preliminary data.</text>
</comment>
<dbReference type="SUPFAM" id="SSF49899">
    <property type="entry name" value="Concanavalin A-like lectins/glucanases"/>
    <property type="match status" value="2"/>
</dbReference>
<evidence type="ECO:0000256" key="2">
    <source>
        <dbReference type="ARBA" id="ARBA00023157"/>
    </source>
</evidence>
<keyword evidence="6" id="KW-1185">Reference proteome</keyword>
<sequence>MGLVRVRARRRGGSGGLVVVTAAALLLGPLPVTVQAAPWAGTSQVPETSSDRSEAEQALEKAGETGERVEVVGQQSKDTTVYANPDGSTFTLEQSAVPVRAATADGGWQTPDATLVRQADGRVAPKAAAVAMEFSGGGSDDPLVRIDKDGRSLALGWPGRLPEPELDGTSALYRGVLDDVDLKVTASTEGFQHVLIVKTPQAAAQPELQQVEYSLKASGLSVVENNSGGYNAVDEDGNWVFRAPRAHMWDSTGTGGTTQASGKTARAAASVAASAQEAGDGGSGSEPAPGATVKAMQVSADQDSLTVKPDADMLTGTEAEHFPLYIDPSVSWGEAERTLLRSDGYESYGWGNGDDDLGKGIGKCGTWGGYHCGPGYTQRLYFEFAPDKLKGKRVLDATFRVTEPWAFQCSPRWIQLYRTNNISSSTTWASRPTHLDLVGDRNVSAGRGSSCDPDTPAAPIEFNDDPSESYENLTPTVKNFADGKFSRLTLMLKAKDETDASAWKRFRNDAVLAVTYVGLPAVPTSPSIASSCETNASDPAWVSDPTPRFSAKVQAASGGESGASLRAHFYVQQKTSSGWTVVATEPVRPSSGYVGDNATVSLDSPITLAQNTPYRMAVFTRSYYNSGANSIESNSTVTTKGWCYFTIDSTRPKMPTVTAPAGAVYTVCPADSDGCGAATGGPGTAGQFTFTKNSADANIVAFEYKLATDKSWTKVSATSSVTRSIKPALSGVQVLYVRAVDSVGSGQSGETTAIRFNVAEGEGPSGLWHFDDAAPDSGSTTAADKGTAPGSRHNLTLHESGAGWSTFSRTGEGGRSLWLNDTASTSSQTGYAEASGPVVNTQSSFTVSAWAYPTDDGSFRTVLSQTGSDSKGISLYYSPGIGRWVFLMHWYENGTRKYIGANADATPGITLKAWTHLAGVYDGEAHTLSLFVNGKRQGDPVLVPEAGRATAVDGKFQIGRAGTTSGAFNNYWKGRVDEVAAYQTVLPDAEVAKVAKLLNADETARAVELVAAWQPQGSTGTAALTDTVSGYGRSLQLSGGASVTDDAIVLDDAGSSVTTPGPVVDDRESFTVTTEVELDTKALGTKPDGYTAQVLGQRTADGSAWGLWYQRTGIEEYIDEESGELSNRPVGYWRFGRLNSDGSFTAVESDEAAASGAVRLTGVYDAQEGTIRLYLASTRNGVDTAYTAAIGSGEFAGGKGFVNKAWSHYLPGKITDIRIWVGAAEENQVGPLVGAAQDDEGDDVSG</sequence>
<feature type="domain" description="LamG-like jellyroll fold" evidence="4">
    <location>
        <begin position="843"/>
        <end position="989"/>
    </location>
</feature>
<keyword evidence="2" id="KW-1015">Disulfide bond</keyword>
<dbReference type="InterPro" id="IPR042837">
    <property type="entry name" value="PTX3"/>
</dbReference>
<dbReference type="Gene3D" id="2.60.120.200">
    <property type="match status" value="2"/>
</dbReference>
<reference evidence="5" key="2">
    <citation type="submission" date="2020-09" db="EMBL/GenBank/DDBJ databases">
        <authorList>
            <person name="Sun Q."/>
            <person name="Ohkuma M."/>
        </authorList>
    </citation>
    <scope>NUCLEOTIDE SEQUENCE</scope>
    <source>
        <strain evidence="5">JCM 4790</strain>
    </source>
</reference>
<evidence type="ECO:0000313" key="5">
    <source>
        <dbReference type="EMBL" id="GGY04034.1"/>
    </source>
</evidence>
<dbReference type="PANTHER" id="PTHR46943">
    <property type="entry name" value="PENTRAXIN-RELATED PROTEIN PTX3"/>
    <property type="match status" value="1"/>
</dbReference>
<dbReference type="Proteomes" id="UP000619244">
    <property type="component" value="Unassembled WGS sequence"/>
</dbReference>
<accession>A0A918NYB2</accession>
<name>A0A918NYB2_9ACTN</name>
<gene>
    <name evidence="5" type="ORF">GCM10010358_66970</name>
</gene>
<dbReference type="Pfam" id="PF13385">
    <property type="entry name" value="Laminin_G_3"/>
    <property type="match status" value="1"/>
</dbReference>
<dbReference type="GO" id="GO:0006955">
    <property type="term" value="P:immune response"/>
    <property type="evidence" value="ECO:0007669"/>
    <property type="project" value="InterPro"/>
</dbReference>
<dbReference type="AlphaFoldDB" id="A0A918NYB2"/>
<organism evidence="5 6">
    <name type="scientific">Streptomyces minutiscleroticus</name>
    <dbReference type="NCBI Taxonomy" id="68238"/>
    <lineage>
        <taxon>Bacteria</taxon>
        <taxon>Bacillati</taxon>
        <taxon>Actinomycetota</taxon>
        <taxon>Actinomycetes</taxon>
        <taxon>Kitasatosporales</taxon>
        <taxon>Streptomycetaceae</taxon>
        <taxon>Streptomyces</taxon>
    </lineage>
</organism>
<reference evidence="5" key="1">
    <citation type="journal article" date="2014" name="Int. J. Syst. Evol. Microbiol.">
        <title>Complete genome sequence of Corynebacterium casei LMG S-19264T (=DSM 44701T), isolated from a smear-ripened cheese.</title>
        <authorList>
            <consortium name="US DOE Joint Genome Institute (JGI-PGF)"/>
            <person name="Walter F."/>
            <person name="Albersmeier A."/>
            <person name="Kalinowski J."/>
            <person name="Ruckert C."/>
        </authorList>
    </citation>
    <scope>NUCLEOTIDE SEQUENCE</scope>
    <source>
        <strain evidence="5">JCM 4790</strain>
    </source>
</reference>
<protein>
    <recommendedName>
        <fullName evidence="4">LamG-like jellyroll fold domain-containing protein</fullName>
    </recommendedName>
</protein>
<dbReference type="InterPro" id="IPR013320">
    <property type="entry name" value="ConA-like_dom_sf"/>
</dbReference>
<dbReference type="SMART" id="SM00560">
    <property type="entry name" value="LamGL"/>
    <property type="match status" value="1"/>
</dbReference>
<feature type="compositionally biased region" description="Basic and acidic residues" evidence="3">
    <location>
        <begin position="49"/>
        <end position="68"/>
    </location>
</feature>
<keyword evidence="1" id="KW-0732">Signal</keyword>
<feature type="compositionally biased region" description="Low complexity" evidence="3">
    <location>
        <begin position="257"/>
        <end position="278"/>
    </location>
</feature>